<reference evidence="1 2" key="1">
    <citation type="submission" date="2018-07" db="EMBL/GenBank/DDBJ databases">
        <title>Dyadobacter roseus sp. nov., isolated from rose rhizosphere soil.</title>
        <authorList>
            <person name="Chen L."/>
        </authorList>
    </citation>
    <scope>NUCLEOTIDE SEQUENCE [LARGE SCALE GENOMIC DNA]</scope>
    <source>
        <strain evidence="1 2">RS19</strain>
    </source>
</reference>
<sequence length="239" mass="25439">MRKSTLLKTYLIISFFAISLTGFGQVKIGTNPTTIESTSNLEVEASTTGRKLKVDKTSGQLTVADGTQGTGKVLTSDAQGGASWQTPSQLQIDKTVFVGRQSSQKYTITNWNNVFNAVKDRIPLVSVLGSSPGYDSNTKQYTIQESGNYRIFAGAALNGTSAPPQTTVATVCLFPFRTLNTYDGINNVVGPVLSVVWDGYLAAGELVSVTVTSVSSIPGGSTQEVEVDKGYLTIVKLAY</sequence>
<evidence type="ECO:0000313" key="1">
    <source>
        <dbReference type="EMBL" id="REA62924.1"/>
    </source>
</evidence>
<dbReference type="RefSeq" id="WP_115830233.1">
    <property type="nucleotide sequence ID" value="NZ_QNUL01000004.1"/>
</dbReference>
<dbReference type="Proteomes" id="UP000256373">
    <property type="component" value="Unassembled WGS sequence"/>
</dbReference>
<proteinExistence type="predicted"/>
<comment type="caution">
    <text evidence="1">The sequence shown here is derived from an EMBL/GenBank/DDBJ whole genome shotgun (WGS) entry which is preliminary data.</text>
</comment>
<protein>
    <submittedName>
        <fullName evidence="1">Uncharacterized protein</fullName>
    </submittedName>
</protein>
<keyword evidence="2" id="KW-1185">Reference proteome</keyword>
<name>A0A3D8YEH3_9BACT</name>
<accession>A0A3D8YEH3</accession>
<dbReference type="EMBL" id="QNUL01000004">
    <property type="protein sequence ID" value="REA62924.1"/>
    <property type="molecule type" value="Genomic_DNA"/>
</dbReference>
<dbReference type="OrthoDB" id="963444at2"/>
<organism evidence="1 2">
    <name type="scientific">Dyadobacter luteus</name>
    <dbReference type="NCBI Taxonomy" id="2259619"/>
    <lineage>
        <taxon>Bacteria</taxon>
        <taxon>Pseudomonadati</taxon>
        <taxon>Bacteroidota</taxon>
        <taxon>Cytophagia</taxon>
        <taxon>Cytophagales</taxon>
        <taxon>Spirosomataceae</taxon>
        <taxon>Dyadobacter</taxon>
    </lineage>
</organism>
<evidence type="ECO:0000313" key="2">
    <source>
        <dbReference type="Proteomes" id="UP000256373"/>
    </source>
</evidence>
<gene>
    <name evidence="1" type="ORF">DSL64_08420</name>
</gene>
<dbReference type="AlphaFoldDB" id="A0A3D8YEH3"/>